<dbReference type="PANTHER" id="PTHR19969">
    <property type="entry name" value="SH2-SH3 ADAPTOR PROTEIN-RELATED"/>
    <property type="match status" value="1"/>
</dbReference>
<dbReference type="KEGG" id="tad:TRIADDRAFT_57463"/>
<dbReference type="STRING" id="10228.B3RZI3"/>
<evidence type="ECO:0000313" key="6">
    <source>
        <dbReference type="Proteomes" id="UP000009022"/>
    </source>
</evidence>
<evidence type="ECO:0000256" key="2">
    <source>
        <dbReference type="PROSITE-ProRule" id="PRU00191"/>
    </source>
</evidence>
<dbReference type="SMART" id="SM00252">
    <property type="entry name" value="SH2"/>
    <property type="match status" value="1"/>
</dbReference>
<dbReference type="CDD" id="cd00173">
    <property type="entry name" value="SH2"/>
    <property type="match status" value="1"/>
</dbReference>
<dbReference type="InterPro" id="IPR036860">
    <property type="entry name" value="SH2_dom_sf"/>
</dbReference>
<evidence type="ECO:0000256" key="3">
    <source>
        <dbReference type="SAM" id="MobiDB-lite"/>
    </source>
</evidence>
<dbReference type="HOGENOM" id="CLU_636694_0_0_1"/>
<keyword evidence="6" id="KW-1185">Reference proteome</keyword>
<dbReference type="SUPFAM" id="SSF55550">
    <property type="entry name" value="SH2 domain"/>
    <property type="match status" value="1"/>
</dbReference>
<dbReference type="SUPFAM" id="SSF50729">
    <property type="entry name" value="PH domain-like"/>
    <property type="match status" value="1"/>
</dbReference>
<dbReference type="RefSeq" id="XP_002113371.1">
    <property type="nucleotide sequence ID" value="XM_002113335.1"/>
</dbReference>
<accession>B3RZI3</accession>
<feature type="domain" description="SH2" evidence="4">
    <location>
        <begin position="342"/>
        <end position="431"/>
    </location>
</feature>
<sequence>MEDQKEISIHEENLYEFLRFRDRRAPLINGRQVVGILWDAEFIGRFLIHCRQQNPRQYINDNIERLRNTASKPNEIQLGISFDRIIAYDHYKQTSVLDADLLNLRYCTCNHSEKLLTLITRHERSDYGETYALTAQSKTAIKNMARLISKAIKDIYERLEEDTAYKPPSPLISNRKWLKHGIRSYQDKSMILKSNLDPNYQVNELAPRRRAMSASCATLSSRPNNIMIIIDEDDIDCPPLPPRDNLLKPSLDSMQSQKMFNEYPPMQTKFTTAGYCRDPSLPPPLPPRKISAGDIILTSSSGAIQALIHQSSTDRNNTSGMENLSEDNIDQNPSNDSNNRDNRKQTEAKLLEYDHIGRFLIRKSKSDPHNYALSLVAPSSKPDDEAMIYHYKILMNNGRPNIEGFDKTFDSVPDLVEYYSKIPDLVCALKP</sequence>
<protein>
    <recommendedName>
        <fullName evidence="4">SH2 domain-containing protein</fullName>
    </recommendedName>
</protein>
<dbReference type="InterPro" id="IPR011993">
    <property type="entry name" value="PH-like_dom_sf"/>
</dbReference>
<name>B3RZI3_TRIAD</name>
<reference evidence="5 6" key="1">
    <citation type="journal article" date="2008" name="Nature">
        <title>The Trichoplax genome and the nature of placozoans.</title>
        <authorList>
            <person name="Srivastava M."/>
            <person name="Begovic E."/>
            <person name="Chapman J."/>
            <person name="Putnam N.H."/>
            <person name="Hellsten U."/>
            <person name="Kawashima T."/>
            <person name="Kuo A."/>
            <person name="Mitros T."/>
            <person name="Salamov A."/>
            <person name="Carpenter M.L."/>
            <person name="Signorovitch A.Y."/>
            <person name="Moreno M.A."/>
            <person name="Kamm K."/>
            <person name="Grimwood J."/>
            <person name="Schmutz J."/>
            <person name="Shapiro H."/>
            <person name="Grigoriev I.V."/>
            <person name="Buss L.W."/>
            <person name="Schierwater B."/>
            <person name="Dellaporta S.L."/>
            <person name="Rokhsar D.S."/>
        </authorList>
    </citation>
    <scope>NUCLEOTIDE SEQUENCE [LARGE SCALE GENOMIC DNA]</scope>
    <source>
        <strain evidence="5 6">Grell-BS-1999</strain>
    </source>
</reference>
<evidence type="ECO:0000256" key="1">
    <source>
        <dbReference type="ARBA" id="ARBA00022999"/>
    </source>
</evidence>
<dbReference type="PROSITE" id="PS50001">
    <property type="entry name" value="SH2"/>
    <property type="match status" value="1"/>
</dbReference>
<dbReference type="EMBL" id="DS985246">
    <property type="protein sequence ID" value="EDV23845.1"/>
    <property type="molecule type" value="Genomic_DNA"/>
</dbReference>
<dbReference type="Gene3D" id="2.30.29.30">
    <property type="entry name" value="Pleckstrin-homology domain (PH domain)/Phosphotyrosine-binding domain (PTB)"/>
    <property type="match status" value="1"/>
</dbReference>
<feature type="region of interest" description="Disordered" evidence="3">
    <location>
        <begin position="310"/>
        <end position="342"/>
    </location>
</feature>
<dbReference type="PANTHER" id="PTHR19969:SF5">
    <property type="entry name" value="CRK-LIKE PROTEIN"/>
    <property type="match status" value="1"/>
</dbReference>
<dbReference type="Pfam" id="PF00017">
    <property type="entry name" value="SH2"/>
    <property type="match status" value="1"/>
</dbReference>
<dbReference type="CTD" id="6754583"/>
<dbReference type="InParanoid" id="B3RZI3"/>
<dbReference type="Proteomes" id="UP000009022">
    <property type="component" value="Unassembled WGS sequence"/>
</dbReference>
<organism evidence="5 6">
    <name type="scientific">Trichoplax adhaerens</name>
    <name type="common">Trichoplax reptans</name>
    <dbReference type="NCBI Taxonomy" id="10228"/>
    <lineage>
        <taxon>Eukaryota</taxon>
        <taxon>Metazoa</taxon>
        <taxon>Placozoa</taxon>
        <taxon>Uniplacotomia</taxon>
        <taxon>Trichoplacea</taxon>
        <taxon>Trichoplacidae</taxon>
        <taxon>Trichoplax</taxon>
    </lineage>
</organism>
<dbReference type="GeneID" id="6754583"/>
<dbReference type="InterPro" id="IPR051184">
    <property type="entry name" value="Tyrosine-phos_adapter"/>
</dbReference>
<evidence type="ECO:0000313" key="5">
    <source>
        <dbReference type="EMBL" id="EDV23845.1"/>
    </source>
</evidence>
<feature type="compositionally biased region" description="Polar residues" evidence="3">
    <location>
        <begin position="310"/>
        <end position="322"/>
    </location>
</feature>
<gene>
    <name evidence="5" type="ORF">TRIADDRAFT_57463</name>
</gene>
<dbReference type="AlphaFoldDB" id="B3RZI3"/>
<keyword evidence="1 2" id="KW-0727">SH2 domain</keyword>
<dbReference type="OrthoDB" id="1562946at2759"/>
<evidence type="ECO:0000259" key="4">
    <source>
        <dbReference type="PROSITE" id="PS50001"/>
    </source>
</evidence>
<dbReference type="InterPro" id="IPR000980">
    <property type="entry name" value="SH2"/>
</dbReference>
<dbReference type="Gene3D" id="3.30.505.10">
    <property type="entry name" value="SH2 domain"/>
    <property type="match status" value="1"/>
</dbReference>
<proteinExistence type="predicted"/>